<dbReference type="OrthoDB" id="3200163at2759"/>
<keyword evidence="1" id="KW-0325">Glycoprotein</keyword>
<organism evidence="4 5">
    <name type="scientific">Hermetia illucens</name>
    <name type="common">Black soldier fly</name>
    <dbReference type="NCBI Taxonomy" id="343691"/>
    <lineage>
        <taxon>Eukaryota</taxon>
        <taxon>Metazoa</taxon>
        <taxon>Ecdysozoa</taxon>
        <taxon>Arthropoda</taxon>
        <taxon>Hexapoda</taxon>
        <taxon>Insecta</taxon>
        <taxon>Pterygota</taxon>
        <taxon>Neoptera</taxon>
        <taxon>Endopterygota</taxon>
        <taxon>Diptera</taxon>
        <taxon>Brachycera</taxon>
        <taxon>Stratiomyomorpha</taxon>
        <taxon>Stratiomyidae</taxon>
        <taxon>Hermetiinae</taxon>
        <taxon>Hermetia</taxon>
    </lineage>
</organism>
<dbReference type="EMBL" id="LR899010">
    <property type="protein sequence ID" value="CAD7080598.1"/>
    <property type="molecule type" value="Genomic_DNA"/>
</dbReference>
<dbReference type="Proteomes" id="UP000594454">
    <property type="component" value="Chromosome 2"/>
</dbReference>
<dbReference type="InParanoid" id="A0A7R8YPF8"/>
<dbReference type="InterPro" id="IPR002018">
    <property type="entry name" value="CarbesteraseB"/>
</dbReference>
<gene>
    <name evidence="4" type="ORF">HERILL_LOCUS3744</name>
</gene>
<dbReference type="PANTHER" id="PTHR43142">
    <property type="entry name" value="CARBOXYLIC ESTER HYDROLASE"/>
    <property type="match status" value="1"/>
</dbReference>
<dbReference type="Pfam" id="PF00135">
    <property type="entry name" value="COesterase"/>
    <property type="match status" value="1"/>
</dbReference>
<evidence type="ECO:0000259" key="3">
    <source>
        <dbReference type="Pfam" id="PF00135"/>
    </source>
</evidence>
<evidence type="ECO:0000313" key="5">
    <source>
        <dbReference type="Proteomes" id="UP000594454"/>
    </source>
</evidence>
<feature type="chain" id="PRO_5031560000" description="Carboxylesterase type B domain-containing protein" evidence="2">
    <location>
        <begin position="26"/>
        <end position="541"/>
    </location>
</feature>
<keyword evidence="5" id="KW-1185">Reference proteome</keyword>
<proteinExistence type="predicted"/>
<sequence>MKVSVNIISLQSFILLISLLSVVWAEKQWTRQLKTKWSNRTVYEFKNVEYGVYFSDKRKFLPSFDKSSFENSINGNLERNNSSGLLQPLHVTVYTPNISSKKPVMVHIGDYDLLYATADSASPGFLLEKDIVLVSVEYRTGAKGFLSMRNEQIPGNAGVFDILLALKWVQKNIEQYGGDPDRVTLFGQYKVAGVIHVLTLSDLAKDLFHQVILQSGSALLKNFTSSNPILISREVGSALKCKDVHNKIRLTKCLVEANDVDLSAAYSKVWDMHKGNIPFITIGGPSNLLNESPEQIHRSGQFRIYPKIIGFVDQPSAYFLDFFDPTPEKSSFFTLDRFAKDATSFVKLAGEIFGESNWERLMPNASSLAQLENADPKTLRHTFNLVLTSILDWSSLYVKSAIYYTGFLNKTPKTFAYTFKYNGKHHTLPLRRSNLLNGAMLLDDDRYLFDSYADELNESDTKIAKLMVDFWTSFAATGKPLSEGIVDWPEVKVGKDEYLIIDDEVSAERDFINELQSATKTYLDESDNKILREYGTKVHVE</sequence>
<dbReference type="AlphaFoldDB" id="A0A7R8YPF8"/>
<reference evidence="4 5" key="1">
    <citation type="submission" date="2020-11" db="EMBL/GenBank/DDBJ databases">
        <authorList>
            <person name="Wallbank WR R."/>
            <person name="Pardo Diaz C."/>
            <person name="Kozak K."/>
            <person name="Martin S."/>
            <person name="Jiggins C."/>
            <person name="Moest M."/>
            <person name="Warren A I."/>
            <person name="Generalovic N T."/>
            <person name="Byers J.R.P. K."/>
            <person name="Montejo-Kovacevich G."/>
            <person name="Yen C E."/>
        </authorList>
    </citation>
    <scope>NUCLEOTIDE SEQUENCE [LARGE SCALE GENOMIC DNA]</scope>
</reference>
<name>A0A7R8YPF8_HERIL</name>
<dbReference type="InterPro" id="IPR029058">
    <property type="entry name" value="AB_hydrolase_fold"/>
</dbReference>
<evidence type="ECO:0000313" key="4">
    <source>
        <dbReference type="EMBL" id="CAD7080598.1"/>
    </source>
</evidence>
<dbReference type="Gene3D" id="3.40.50.1820">
    <property type="entry name" value="alpha/beta hydrolase"/>
    <property type="match status" value="1"/>
</dbReference>
<accession>A0A7R8YPF8</accession>
<keyword evidence="2" id="KW-0732">Signal</keyword>
<dbReference type="SUPFAM" id="SSF53474">
    <property type="entry name" value="alpha/beta-Hydrolases"/>
    <property type="match status" value="1"/>
</dbReference>
<protein>
    <recommendedName>
        <fullName evidence="3">Carboxylesterase type B domain-containing protein</fullName>
    </recommendedName>
</protein>
<dbReference type="PANTHER" id="PTHR43142:SF12">
    <property type="entry name" value="CARBOXYLESTERASE TYPE B DOMAIN-CONTAINING PROTEIN-RELATED"/>
    <property type="match status" value="1"/>
</dbReference>
<evidence type="ECO:0000256" key="2">
    <source>
        <dbReference type="SAM" id="SignalP"/>
    </source>
</evidence>
<evidence type="ECO:0000256" key="1">
    <source>
        <dbReference type="ARBA" id="ARBA00023180"/>
    </source>
</evidence>
<feature type="signal peptide" evidence="2">
    <location>
        <begin position="1"/>
        <end position="25"/>
    </location>
</feature>
<feature type="domain" description="Carboxylesterase type B" evidence="3">
    <location>
        <begin position="89"/>
        <end position="508"/>
    </location>
</feature>